<dbReference type="InterPro" id="IPR051784">
    <property type="entry name" value="Nod_factor_ABC_transporter"/>
</dbReference>
<evidence type="ECO:0000256" key="3">
    <source>
        <dbReference type="ARBA" id="ARBA00022989"/>
    </source>
</evidence>
<evidence type="ECO:0000259" key="6">
    <source>
        <dbReference type="PROSITE" id="PS51012"/>
    </source>
</evidence>
<gene>
    <name evidence="7" type="ORF">A3B50_03345</name>
</gene>
<dbReference type="InterPro" id="IPR013525">
    <property type="entry name" value="ABC2_TM"/>
</dbReference>
<comment type="subcellular location">
    <subcellularLocation>
        <location evidence="5">Cell membrane</location>
        <topology evidence="5">Multi-pass membrane protein</topology>
    </subcellularLocation>
    <subcellularLocation>
        <location evidence="1">Membrane</location>
        <topology evidence="1">Multi-pass membrane protein</topology>
    </subcellularLocation>
</comment>
<dbReference type="GO" id="GO:0140359">
    <property type="term" value="F:ABC-type transporter activity"/>
    <property type="evidence" value="ECO:0007669"/>
    <property type="project" value="InterPro"/>
</dbReference>
<keyword evidence="3 5" id="KW-1133">Transmembrane helix</keyword>
<dbReference type="AlphaFoldDB" id="A0A1F7J6J1"/>
<evidence type="ECO:0000256" key="1">
    <source>
        <dbReference type="ARBA" id="ARBA00004141"/>
    </source>
</evidence>
<feature type="domain" description="ABC transmembrane type-2" evidence="6">
    <location>
        <begin position="26"/>
        <end position="258"/>
    </location>
</feature>
<dbReference type="PANTHER" id="PTHR43229:SF2">
    <property type="entry name" value="NODULATION PROTEIN J"/>
    <property type="match status" value="1"/>
</dbReference>
<dbReference type="Pfam" id="PF01061">
    <property type="entry name" value="ABC2_membrane"/>
    <property type="match status" value="1"/>
</dbReference>
<evidence type="ECO:0000256" key="2">
    <source>
        <dbReference type="ARBA" id="ARBA00022692"/>
    </source>
</evidence>
<protein>
    <recommendedName>
        <fullName evidence="5">Transport permease protein</fullName>
    </recommendedName>
</protein>
<dbReference type="PRINTS" id="PR00164">
    <property type="entry name" value="ABC2TRNSPORT"/>
</dbReference>
<dbReference type="Proteomes" id="UP000178558">
    <property type="component" value="Unassembled WGS sequence"/>
</dbReference>
<evidence type="ECO:0000313" key="7">
    <source>
        <dbReference type="EMBL" id="OGK51227.1"/>
    </source>
</evidence>
<comment type="similarity">
    <text evidence="5">Belongs to the ABC-2 integral membrane protein family.</text>
</comment>
<proteinExistence type="inferred from homology"/>
<evidence type="ECO:0000256" key="5">
    <source>
        <dbReference type="RuleBase" id="RU361157"/>
    </source>
</evidence>
<name>A0A1F7J6J1_9BACT</name>
<keyword evidence="2 5" id="KW-0812">Transmembrane</keyword>
<dbReference type="GO" id="GO:0043190">
    <property type="term" value="C:ATP-binding cassette (ABC) transporter complex"/>
    <property type="evidence" value="ECO:0007669"/>
    <property type="project" value="InterPro"/>
</dbReference>
<feature type="transmembrane region" description="Helical" evidence="5">
    <location>
        <begin position="173"/>
        <end position="191"/>
    </location>
</feature>
<feature type="transmembrane region" description="Helical" evidence="5">
    <location>
        <begin position="234"/>
        <end position="256"/>
    </location>
</feature>
<keyword evidence="5" id="KW-0813">Transport</keyword>
<dbReference type="PANTHER" id="PTHR43229">
    <property type="entry name" value="NODULATION PROTEIN J"/>
    <property type="match status" value="1"/>
</dbReference>
<feature type="transmembrane region" description="Helical" evidence="5">
    <location>
        <begin position="58"/>
        <end position="83"/>
    </location>
</feature>
<evidence type="ECO:0000313" key="8">
    <source>
        <dbReference type="Proteomes" id="UP000178558"/>
    </source>
</evidence>
<dbReference type="PIRSF" id="PIRSF006648">
    <property type="entry name" value="DrrB"/>
    <property type="match status" value="1"/>
</dbReference>
<accession>A0A1F7J6J1</accession>
<feature type="transmembrane region" description="Helical" evidence="5">
    <location>
        <begin position="104"/>
        <end position="130"/>
    </location>
</feature>
<reference evidence="7 8" key="1">
    <citation type="journal article" date="2016" name="Nat. Commun.">
        <title>Thousands of microbial genomes shed light on interconnected biogeochemical processes in an aquifer system.</title>
        <authorList>
            <person name="Anantharaman K."/>
            <person name="Brown C.T."/>
            <person name="Hug L.A."/>
            <person name="Sharon I."/>
            <person name="Castelle C.J."/>
            <person name="Probst A.J."/>
            <person name="Thomas B.C."/>
            <person name="Singh A."/>
            <person name="Wilkins M.J."/>
            <person name="Karaoz U."/>
            <person name="Brodie E.L."/>
            <person name="Williams K.H."/>
            <person name="Hubbard S.S."/>
            <person name="Banfield J.F."/>
        </authorList>
    </citation>
    <scope>NUCLEOTIDE SEQUENCE [LARGE SCALE GENOMIC DNA]</scope>
</reference>
<organism evidence="7 8">
    <name type="scientific">Candidatus Roizmanbacteria bacterium RIFCSPLOWO2_01_FULL_40_42</name>
    <dbReference type="NCBI Taxonomy" id="1802066"/>
    <lineage>
        <taxon>Bacteria</taxon>
        <taxon>Candidatus Roizmaniibacteriota</taxon>
    </lineage>
</organism>
<keyword evidence="4 5" id="KW-0472">Membrane</keyword>
<dbReference type="EMBL" id="MGAQ01000003">
    <property type="protein sequence ID" value="OGK51227.1"/>
    <property type="molecule type" value="Genomic_DNA"/>
</dbReference>
<dbReference type="PROSITE" id="PS51012">
    <property type="entry name" value="ABC_TM2"/>
    <property type="match status" value="1"/>
</dbReference>
<comment type="caution">
    <text evidence="7">The sequence shown here is derived from an EMBL/GenBank/DDBJ whole genome shotgun (WGS) entry which is preliminary data.</text>
</comment>
<keyword evidence="5" id="KW-1003">Cell membrane</keyword>
<sequence length="262" mass="29213">MRLKKEINAIITIGSRDFIKFIRDRFRILATFIFPMIFIGILGGSLQSNLGKSVGFNFLTFVFIGSIGQTLFQSTASGIISLVRDREEDFAQEMFVAPVSRFSIVLGKIFGESMVALAQVVGIILFGLIIQVPIDWGHMARLIPFMIIPCLLGGAFGVLVLANLGSQVSVQQIFPFIIFPQFFLSGVFAPIKDLPPVLLVLSRIAPMTYSVDFIRSIYYYGTPEYSKIVLFNPATGLLIISVIFTVFLSLGTFLFVRNERER</sequence>
<feature type="transmembrane region" description="Helical" evidence="5">
    <location>
        <begin position="26"/>
        <end position="46"/>
    </location>
</feature>
<feature type="transmembrane region" description="Helical" evidence="5">
    <location>
        <begin position="142"/>
        <end position="161"/>
    </location>
</feature>
<dbReference type="InterPro" id="IPR047817">
    <property type="entry name" value="ABC2_TM_bact-type"/>
</dbReference>
<dbReference type="InterPro" id="IPR000412">
    <property type="entry name" value="ABC_2_transport"/>
</dbReference>
<evidence type="ECO:0000256" key="4">
    <source>
        <dbReference type="ARBA" id="ARBA00023136"/>
    </source>
</evidence>